<evidence type="ECO:0000313" key="1">
    <source>
        <dbReference type="Proteomes" id="UP000095286"/>
    </source>
</evidence>
<reference evidence="2" key="1">
    <citation type="submission" date="2016-11" db="UniProtKB">
        <authorList>
            <consortium name="WormBaseParasite"/>
        </authorList>
    </citation>
    <scope>IDENTIFICATION</scope>
    <source>
        <strain evidence="2">KR3021</strain>
    </source>
</reference>
<name>A0AC35TSC2_9BILA</name>
<dbReference type="Proteomes" id="UP000095286">
    <property type="component" value="Unplaced"/>
</dbReference>
<sequence length="369" mass="42027">MEISQKKAEEHRDEPIIVDSPQAIMANCIEKVGTLKEVQNDAIVQGWDDSFDEELVICGTLEKEDNATEASLELRLGNGVQENSKAQKVCDNFKEELIYPDLVKENIITTEENSETKKLDDSFEEELIYSDLTKEVENIIPAQKLDDSFEEELIYPKLPKELEDNTKVQEKSIAIPEKNVIVQEDIPIQKPSANITPIKIEEPVVGNEPVKETTDDSVKCRVIKGISKMPLQQDDIDDDFYDDDFYIPPHIEPVIPCVVEKKPIANLFPHSQTTPRRISTLIPRNTDSSRRLSQLRSRHIFGSYQNHLAPSEGSTSTGNITPNRNTQLILTKTTPNKRMLKDVAFSPNCYLFRDAPRDDHFNDDYNEDL</sequence>
<dbReference type="WBParaSite" id="RSKR_0000400100.1">
    <property type="protein sequence ID" value="RSKR_0000400100.1"/>
    <property type="gene ID" value="RSKR_0000400100"/>
</dbReference>
<accession>A0AC35TSC2</accession>
<proteinExistence type="predicted"/>
<evidence type="ECO:0000313" key="2">
    <source>
        <dbReference type="WBParaSite" id="RSKR_0000400100.1"/>
    </source>
</evidence>
<organism evidence="1 2">
    <name type="scientific">Rhabditophanes sp. KR3021</name>
    <dbReference type="NCBI Taxonomy" id="114890"/>
    <lineage>
        <taxon>Eukaryota</taxon>
        <taxon>Metazoa</taxon>
        <taxon>Ecdysozoa</taxon>
        <taxon>Nematoda</taxon>
        <taxon>Chromadorea</taxon>
        <taxon>Rhabditida</taxon>
        <taxon>Tylenchina</taxon>
        <taxon>Panagrolaimomorpha</taxon>
        <taxon>Strongyloidoidea</taxon>
        <taxon>Alloionematidae</taxon>
        <taxon>Rhabditophanes</taxon>
    </lineage>
</organism>
<protein>
    <submittedName>
        <fullName evidence="2">Uncharacterized protein</fullName>
    </submittedName>
</protein>